<feature type="non-terminal residue" evidence="5">
    <location>
        <position position="1"/>
    </location>
</feature>
<feature type="region of interest" description="Disordered" evidence="2">
    <location>
        <begin position="677"/>
        <end position="702"/>
    </location>
</feature>
<accession>A0AAV5WIY8</accession>
<feature type="domain" description="Fibronectin type-III" evidence="4">
    <location>
        <begin position="496"/>
        <end position="588"/>
    </location>
</feature>
<keyword evidence="1" id="KW-0677">Repeat</keyword>
<keyword evidence="6" id="KW-1185">Reference proteome</keyword>
<evidence type="ECO:0000256" key="3">
    <source>
        <dbReference type="SAM" id="Phobius"/>
    </source>
</evidence>
<feature type="domain" description="Fibronectin type-III" evidence="4">
    <location>
        <begin position="1"/>
        <end position="97"/>
    </location>
</feature>
<dbReference type="InterPro" id="IPR036116">
    <property type="entry name" value="FN3_sf"/>
</dbReference>
<dbReference type="InterPro" id="IPR013783">
    <property type="entry name" value="Ig-like_fold"/>
</dbReference>
<dbReference type="InterPro" id="IPR050964">
    <property type="entry name" value="Striated_Muscle_Regulatory"/>
</dbReference>
<organism evidence="5 6">
    <name type="scientific">Pristionchus fissidentatus</name>
    <dbReference type="NCBI Taxonomy" id="1538716"/>
    <lineage>
        <taxon>Eukaryota</taxon>
        <taxon>Metazoa</taxon>
        <taxon>Ecdysozoa</taxon>
        <taxon>Nematoda</taxon>
        <taxon>Chromadorea</taxon>
        <taxon>Rhabditida</taxon>
        <taxon>Rhabditina</taxon>
        <taxon>Diplogasteromorpha</taxon>
        <taxon>Diplogasteroidea</taxon>
        <taxon>Neodiplogasteridae</taxon>
        <taxon>Pristionchus</taxon>
    </lineage>
</organism>
<dbReference type="CDD" id="cd00063">
    <property type="entry name" value="FN3"/>
    <property type="match status" value="6"/>
</dbReference>
<reference evidence="5" key="1">
    <citation type="submission" date="2023-10" db="EMBL/GenBank/DDBJ databases">
        <title>Genome assembly of Pristionchus species.</title>
        <authorList>
            <person name="Yoshida K."/>
            <person name="Sommer R.J."/>
        </authorList>
    </citation>
    <scope>NUCLEOTIDE SEQUENCE</scope>
    <source>
        <strain evidence="5">RS5133</strain>
    </source>
</reference>
<proteinExistence type="predicted"/>
<sequence>QELDTSEASAAGGPYPQLDASEFTYQISVQEAGRTRRDRDTVVKVSNNHRMTSERSRCRVPKLLPNREYTVQIQARLEERGIHGEYSPPAVFKTPYGRSDAPSGLKAEGVTADSVVLRWNTPASDGGMAILHYSVYRVAANERGEDEAEVLLETRDIWAKLDGLKPGTNYRFRVSASNRLGESAPSPVLSIITRGEVIFLPTVVPCGPRSAKVAWPTLPDWTYTVEQIDARNVNTVLKSRAPGSWQYANDLVPNADYAFRVIAHTADEGFLASDYLPYKHIVPRSGGRDNGVTSLVMLTTPIKPFLVNKTDSRKVELGWRQARDVCYHVEGSASCAAGRYDWRTVYKGFATQITLGDEHTGMCFFRIQHVSKRSSATSDWSEVLRIPAPMKPAVYRIPALLTPVFTDITKHSMRISWQPAEHSPLVPGTTVLYELRRIDSVSQLVYSGPDAAFTMESMRPRQQISVQVRIVAVDGSGKRREGEWSPIGTATTMRDAPHPPHSLALSPDRKELHWAVAEELGCEVTYTVARTTVGDESCGTEVSVESSTNKLCLSDLAPGVTYAFQVVARCPWGESAPSEMFRMSTAAEVPLAPEPMSVEAEAQCELTVRWTTPEGRGSAIRAYHLKVEHDRQIIRESMIAACSTPSTDELEFRVEDLEADTAYRVYVAASNDVGMGAQAKTECRTRRPPPPPPSLEGEAEPNQIKLKWRAPAAPTTRYHIARLNDATDAHVPCYEGEYCSTKIKGLQENSSYRFQIRSYDRETGSGPWSEVFSFRTPLAPPPTIRGVPTATSNGNGSHTIDWLSVIPKGNPRGLFYRLQTHASSDKKDAWKTMYEGAVNSFTLRLPAESSLLTRVFVVRPDGGTGIVSQPSPPLHVSSIGQPKQEEECEVVVAAPSIKEKVQAMMRSGLVGVAIVTCGFLAIFLLCIYVASYWFPAEPPKLP</sequence>
<dbReference type="InterPro" id="IPR003961">
    <property type="entry name" value="FN3_dom"/>
</dbReference>
<keyword evidence="3" id="KW-0812">Transmembrane</keyword>
<evidence type="ECO:0000256" key="2">
    <source>
        <dbReference type="SAM" id="MobiDB-lite"/>
    </source>
</evidence>
<dbReference type="Pfam" id="PF00041">
    <property type="entry name" value="fn3"/>
    <property type="match status" value="3"/>
</dbReference>
<dbReference type="SUPFAM" id="SSF49265">
    <property type="entry name" value="Fibronectin type III"/>
    <property type="match status" value="4"/>
</dbReference>
<keyword evidence="3" id="KW-0472">Membrane</keyword>
<feature type="domain" description="Fibronectin type-III" evidence="4">
    <location>
        <begin position="592"/>
        <end position="688"/>
    </location>
</feature>
<dbReference type="Gene3D" id="2.60.40.10">
    <property type="entry name" value="Immunoglobulins"/>
    <property type="match status" value="6"/>
</dbReference>
<comment type="caution">
    <text evidence="5">The sequence shown here is derived from an EMBL/GenBank/DDBJ whole genome shotgun (WGS) entry which is preliminary data.</text>
</comment>
<evidence type="ECO:0000256" key="1">
    <source>
        <dbReference type="ARBA" id="ARBA00022737"/>
    </source>
</evidence>
<dbReference type="PROSITE" id="PS50853">
    <property type="entry name" value="FN3"/>
    <property type="match status" value="6"/>
</dbReference>
<dbReference type="PANTHER" id="PTHR13817:SF166">
    <property type="entry name" value="NEURONAL IGCAM-RELATED"/>
    <property type="match status" value="1"/>
</dbReference>
<feature type="region of interest" description="Disordered" evidence="2">
    <location>
        <begin position="1"/>
        <end position="21"/>
    </location>
</feature>
<feature type="region of interest" description="Disordered" evidence="2">
    <location>
        <begin position="479"/>
        <end position="500"/>
    </location>
</feature>
<feature type="domain" description="Fibronectin type-III" evidence="4">
    <location>
        <begin position="101"/>
        <end position="196"/>
    </location>
</feature>
<dbReference type="AlphaFoldDB" id="A0AAV5WIY8"/>
<keyword evidence="3" id="KW-1133">Transmembrane helix</keyword>
<feature type="domain" description="Fibronectin type-III" evidence="4">
    <location>
        <begin position="397"/>
        <end position="495"/>
    </location>
</feature>
<feature type="transmembrane region" description="Helical" evidence="3">
    <location>
        <begin position="908"/>
        <end position="934"/>
    </location>
</feature>
<protein>
    <recommendedName>
        <fullName evidence="4">Fibronectin type-III domain-containing protein</fullName>
    </recommendedName>
</protein>
<evidence type="ECO:0000259" key="4">
    <source>
        <dbReference type="PROSITE" id="PS50853"/>
    </source>
</evidence>
<dbReference type="Proteomes" id="UP001432322">
    <property type="component" value="Unassembled WGS sequence"/>
</dbReference>
<evidence type="ECO:0000313" key="5">
    <source>
        <dbReference type="EMBL" id="GMT31625.1"/>
    </source>
</evidence>
<gene>
    <name evidence="5" type="ORF">PFISCL1PPCAC_22922</name>
</gene>
<name>A0AAV5WIY8_9BILA</name>
<dbReference type="PANTHER" id="PTHR13817">
    <property type="entry name" value="TITIN"/>
    <property type="match status" value="1"/>
</dbReference>
<evidence type="ECO:0000313" key="6">
    <source>
        <dbReference type="Proteomes" id="UP001432322"/>
    </source>
</evidence>
<dbReference type="SMART" id="SM00060">
    <property type="entry name" value="FN3"/>
    <property type="match status" value="7"/>
</dbReference>
<feature type="domain" description="Fibronectin type-III" evidence="4">
    <location>
        <begin position="689"/>
        <end position="779"/>
    </location>
</feature>
<dbReference type="EMBL" id="BTSY01000006">
    <property type="protein sequence ID" value="GMT31625.1"/>
    <property type="molecule type" value="Genomic_DNA"/>
</dbReference>